<dbReference type="InterPro" id="IPR010662">
    <property type="entry name" value="RBBP9/YdeN"/>
</dbReference>
<comment type="caution">
    <text evidence="1">The sequence shown here is derived from an EMBL/GenBank/DDBJ whole genome shotgun (WGS) entry which is preliminary data.</text>
</comment>
<reference evidence="1 2" key="1">
    <citation type="submission" date="2019-11" db="EMBL/GenBank/DDBJ databases">
        <title>Novel species isolated from a subtropical stream in China.</title>
        <authorList>
            <person name="Lu H."/>
        </authorList>
    </citation>
    <scope>NUCLEOTIDE SEQUENCE [LARGE SCALE GENOMIC DNA]</scope>
    <source>
        <strain evidence="1 2">FT92W</strain>
    </source>
</reference>
<dbReference type="SUPFAM" id="SSF53474">
    <property type="entry name" value="alpha/beta-Hydrolases"/>
    <property type="match status" value="1"/>
</dbReference>
<name>A0A7X2IHR6_9BURK</name>
<dbReference type="EMBL" id="WKJJ01000001">
    <property type="protein sequence ID" value="MRV70242.1"/>
    <property type="molecule type" value="Genomic_DNA"/>
</dbReference>
<keyword evidence="1" id="KW-0378">Hydrolase</keyword>
<evidence type="ECO:0000313" key="1">
    <source>
        <dbReference type="EMBL" id="MRV70242.1"/>
    </source>
</evidence>
<proteinExistence type="predicted"/>
<dbReference type="RefSeq" id="WP_154370739.1">
    <property type="nucleotide sequence ID" value="NZ_WKJJ01000001.1"/>
</dbReference>
<gene>
    <name evidence="1" type="ORF">GJ700_00715</name>
</gene>
<dbReference type="Pfam" id="PF06821">
    <property type="entry name" value="Ser_hydrolase"/>
    <property type="match status" value="1"/>
</dbReference>
<sequence length="207" mass="21695">MQNATVLIVPGLRDHVADHWQTLLQASLPGSRAVPPLTENALNLRARVDAIDAQIAQIDGPVVLVAHSAGVLMTVHWAAQHGNANGKVHGALLATPPDMASAWPSKYPTPETLAEHGWTPLPRGPLPFASIVAASSTDPLASMKAVLAMAADWGSDVVDLGNVGHLNPASGYGPWPMAEELLARLLLSQRLMLAEMPGSSQPEASLS</sequence>
<keyword evidence="2" id="KW-1185">Reference proteome</keyword>
<protein>
    <submittedName>
        <fullName evidence="1">Alpha/beta hydrolase</fullName>
    </submittedName>
</protein>
<dbReference type="Proteomes" id="UP000446768">
    <property type="component" value="Unassembled WGS sequence"/>
</dbReference>
<dbReference type="AlphaFoldDB" id="A0A7X2IHR6"/>
<accession>A0A7X2IHR6</accession>
<organism evidence="1 2">
    <name type="scientific">Pseudoduganella rivuli</name>
    <dbReference type="NCBI Taxonomy" id="2666085"/>
    <lineage>
        <taxon>Bacteria</taxon>
        <taxon>Pseudomonadati</taxon>
        <taxon>Pseudomonadota</taxon>
        <taxon>Betaproteobacteria</taxon>
        <taxon>Burkholderiales</taxon>
        <taxon>Oxalobacteraceae</taxon>
        <taxon>Telluria group</taxon>
        <taxon>Pseudoduganella</taxon>
    </lineage>
</organism>
<evidence type="ECO:0000313" key="2">
    <source>
        <dbReference type="Proteomes" id="UP000446768"/>
    </source>
</evidence>
<dbReference type="GO" id="GO:0016787">
    <property type="term" value="F:hydrolase activity"/>
    <property type="evidence" value="ECO:0007669"/>
    <property type="project" value="UniProtKB-KW"/>
</dbReference>
<dbReference type="Gene3D" id="3.40.50.1820">
    <property type="entry name" value="alpha/beta hydrolase"/>
    <property type="match status" value="1"/>
</dbReference>
<dbReference type="InterPro" id="IPR029058">
    <property type="entry name" value="AB_hydrolase_fold"/>
</dbReference>